<evidence type="ECO:0000313" key="2">
    <source>
        <dbReference type="Proteomes" id="UP000594464"/>
    </source>
</evidence>
<name>A0A7T0C1R7_9BACT</name>
<gene>
    <name evidence="1" type="ORF">G3M78_05925</name>
</gene>
<dbReference type="Proteomes" id="UP000594464">
    <property type="component" value="Chromosome"/>
</dbReference>
<evidence type="ECO:0000313" key="1">
    <source>
        <dbReference type="EMBL" id="QPJ64947.1"/>
    </source>
</evidence>
<protein>
    <submittedName>
        <fullName evidence="1">Uncharacterized protein</fullName>
    </submittedName>
</protein>
<dbReference type="AlphaFoldDB" id="A0A7T0C1R7"/>
<sequence length="263" mass="29145">MSLSSLSAEAVKQRVFALMGASNLARGDWALERCLRSASPAGSTRFLRALGPGRGFCAEGGLMNIRYRPIRDCGIVDAATQLAEDKNNRVTALMTDIGNDILYGVSAEEIIESLQKMANRLRDTGADVWVSSIHVDMENDVGESRFNILKRIFFPGSSVTYASAKKAVQDINAALHEGESDRWSLISGLKAYCGADKIHYHLLKSAGAWTDVARKLLETEIASEKVSVKQWQIQTALLDNLARIFFRDMMGGILRMRPRPDWY</sequence>
<proteinExistence type="predicted"/>
<dbReference type="KEGG" id="nva:G3M78_05925"/>
<organism evidence="1 2">
    <name type="scientific">Candidatus Nitrohelix vancouverensis</name>
    <dbReference type="NCBI Taxonomy" id="2705534"/>
    <lineage>
        <taxon>Bacteria</taxon>
        <taxon>Pseudomonadati</taxon>
        <taxon>Nitrospinota/Tectimicrobiota group</taxon>
        <taxon>Nitrospinota</taxon>
        <taxon>Nitrospinia</taxon>
        <taxon>Nitrospinales</taxon>
        <taxon>Nitrospinaceae</taxon>
        <taxon>Candidatus Nitrohelix</taxon>
    </lineage>
</organism>
<dbReference type="EMBL" id="CP048620">
    <property type="protein sequence ID" value="QPJ64947.1"/>
    <property type="molecule type" value="Genomic_DNA"/>
</dbReference>
<accession>A0A7T0C1R7</accession>
<reference evidence="2" key="1">
    <citation type="submission" date="2020-02" db="EMBL/GenBank/DDBJ databases">
        <title>Genomic and physiological characterization of two novel Nitrospinaceae genera.</title>
        <authorList>
            <person name="Mueller A.J."/>
            <person name="Jung M.-Y."/>
            <person name="Strachan C.R."/>
            <person name="Herbold C.W."/>
            <person name="Kirkegaard R.H."/>
            <person name="Daims H."/>
        </authorList>
    </citation>
    <scope>NUCLEOTIDE SEQUENCE [LARGE SCALE GENOMIC DNA]</scope>
</reference>